<evidence type="ECO:0000313" key="1">
    <source>
        <dbReference type="EMBL" id="KAJ9616834.1"/>
    </source>
</evidence>
<sequence>MASSGPHGHNPDTCPEEIKKDNAEIKAALVLARVEAIDKGDRGRQEFWASSTEILSDPNPDDTTLFDSAFEAEKYREVLLTKKTPVGPTIPTNPHDPCCKKGPANCLTQIAISQHSSGRQRRKDDTLVNTNTIAKGHGH</sequence>
<dbReference type="EMBL" id="JAPDRK010000001">
    <property type="protein sequence ID" value="KAJ9616834.1"/>
    <property type="molecule type" value="Genomic_DNA"/>
</dbReference>
<organism evidence="1 2">
    <name type="scientific">Cladophialophora chaetospira</name>
    <dbReference type="NCBI Taxonomy" id="386627"/>
    <lineage>
        <taxon>Eukaryota</taxon>
        <taxon>Fungi</taxon>
        <taxon>Dikarya</taxon>
        <taxon>Ascomycota</taxon>
        <taxon>Pezizomycotina</taxon>
        <taxon>Eurotiomycetes</taxon>
        <taxon>Chaetothyriomycetidae</taxon>
        <taxon>Chaetothyriales</taxon>
        <taxon>Herpotrichiellaceae</taxon>
        <taxon>Cladophialophora</taxon>
    </lineage>
</organism>
<reference evidence="1" key="1">
    <citation type="submission" date="2022-10" db="EMBL/GenBank/DDBJ databases">
        <title>Culturing micro-colonial fungi from biological soil crusts in the Mojave desert and describing Neophaeococcomyces mojavensis, and introducing the new genera and species Taxawa tesnikishii.</title>
        <authorList>
            <person name="Kurbessoian T."/>
            <person name="Stajich J.E."/>
        </authorList>
    </citation>
    <scope>NUCLEOTIDE SEQUENCE</scope>
    <source>
        <strain evidence="1">TK_41</strain>
    </source>
</reference>
<keyword evidence="2" id="KW-1185">Reference proteome</keyword>
<dbReference type="Proteomes" id="UP001172673">
    <property type="component" value="Unassembled WGS sequence"/>
</dbReference>
<accession>A0AA38XNR8</accession>
<dbReference type="AlphaFoldDB" id="A0AA38XNR8"/>
<gene>
    <name evidence="1" type="ORF">H2200_000554</name>
</gene>
<proteinExistence type="predicted"/>
<comment type="caution">
    <text evidence="1">The sequence shown here is derived from an EMBL/GenBank/DDBJ whole genome shotgun (WGS) entry which is preliminary data.</text>
</comment>
<protein>
    <submittedName>
        <fullName evidence="1">Uncharacterized protein</fullName>
    </submittedName>
</protein>
<name>A0AA38XNR8_9EURO</name>
<evidence type="ECO:0000313" key="2">
    <source>
        <dbReference type="Proteomes" id="UP001172673"/>
    </source>
</evidence>